<dbReference type="Proteomes" id="UP000270219">
    <property type="component" value="Unassembled WGS sequence"/>
</dbReference>
<keyword evidence="10" id="KW-0969">Cilium</keyword>
<dbReference type="GO" id="GO:0016787">
    <property type="term" value="F:hydrolase activity"/>
    <property type="evidence" value="ECO:0007669"/>
    <property type="project" value="InterPro"/>
</dbReference>
<evidence type="ECO:0000256" key="5">
    <source>
        <dbReference type="ARBA" id="ARBA00022779"/>
    </source>
</evidence>
<dbReference type="PRINTS" id="PR00956">
    <property type="entry name" value="FLGMOTORFLIN"/>
</dbReference>
<keyword evidence="3" id="KW-1003">Cell membrane</keyword>
<evidence type="ECO:0000313" key="11">
    <source>
        <dbReference type="Proteomes" id="UP000270219"/>
    </source>
</evidence>
<dbReference type="Gene3D" id="3.40.1550.10">
    <property type="entry name" value="CheC-like"/>
    <property type="match status" value="1"/>
</dbReference>
<protein>
    <submittedName>
        <fullName evidence="10">Flagellar motor switch phosphatase FliY</fullName>
    </submittedName>
</protein>
<comment type="caution">
    <text evidence="10">The sequence shown here is derived from an EMBL/GenBank/DDBJ whole genome shotgun (WGS) entry which is preliminary data.</text>
</comment>
<dbReference type="GO" id="GO:0005886">
    <property type="term" value="C:plasma membrane"/>
    <property type="evidence" value="ECO:0007669"/>
    <property type="project" value="UniProtKB-SubCell"/>
</dbReference>
<evidence type="ECO:0000256" key="7">
    <source>
        <dbReference type="SAM" id="MobiDB-lite"/>
    </source>
</evidence>
<dbReference type="SUPFAM" id="SSF101801">
    <property type="entry name" value="Surface presentation of antigens (SPOA)"/>
    <property type="match status" value="1"/>
</dbReference>
<evidence type="ECO:0000259" key="9">
    <source>
        <dbReference type="Pfam" id="PF04509"/>
    </source>
</evidence>
<keyword evidence="4" id="KW-0145">Chemotaxis</keyword>
<evidence type="ECO:0000256" key="6">
    <source>
        <dbReference type="ARBA" id="ARBA00023136"/>
    </source>
</evidence>
<dbReference type="Gene3D" id="2.30.330.10">
    <property type="entry name" value="SpoA-like"/>
    <property type="match status" value="1"/>
</dbReference>
<dbReference type="InterPro" id="IPR012826">
    <property type="entry name" value="FliN"/>
</dbReference>
<dbReference type="Pfam" id="PF01052">
    <property type="entry name" value="FliMN_C"/>
    <property type="match status" value="1"/>
</dbReference>
<dbReference type="GO" id="GO:0003774">
    <property type="term" value="F:cytoskeletal motor activity"/>
    <property type="evidence" value="ECO:0007669"/>
    <property type="project" value="InterPro"/>
</dbReference>
<dbReference type="GO" id="GO:0006935">
    <property type="term" value="P:chemotaxis"/>
    <property type="evidence" value="ECO:0007669"/>
    <property type="project" value="UniProtKB-KW"/>
</dbReference>
<keyword evidence="6" id="KW-0472">Membrane</keyword>
<proteinExistence type="inferred from homology"/>
<keyword evidence="10" id="KW-0282">Flagellum</keyword>
<evidence type="ECO:0000259" key="8">
    <source>
        <dbReference type="Pfam" id="PF01052"/>
    </source>
</evidence>
<dbReference type="InterPro" id="IPR028976">
    <property type="entry name" value="CheC-like_sf"/>
</dbReference>
<dbReference type="GO" id="GO:0071973">
    <property type="term" value="P:bacterial-type flagellum-dependent cell motility"/>
    <property type="evidence" value="ECO:0007669"/>
    <property type="project" value="InterPro"/>
</dbReference>
<dbReference type="CDD" id="cd17907">
    <property type="entry name" value="FliY_FliN-Y"/>
    <property type="match status" value="1"/>
</dbReference>
<dbReference type="InterPro" id="IPR001172">
    <property type="entry name" value="FliN_T3SS_HrcQb"/>
</dbReference>
<dbReference type="InterPro" id="IPR001543">
    <property type="entry name" value="FliN-like_C"/>
</dbReference>
<accession>A0A498D7A6</accession>
<evidence type="ECO:0000256" key="1">
    <source>
        <dbReference type="ARBA" id="ARBA00004413"/>
    </source>
</evidence>
<organism evidence="10 11">
    <name type="scientific">Oceanobacillus piezotolerans</name>
    <dbReference type="NCBI Taxonomy" id="2448030"/>
    <lineage>
        <taxon>Bacteria</taxon>
        <taxon>Bacillati</taxon>
        <taxon>Bacillota</taxon>
        <taxon>Bacilli</taxon>
        <taxon>Bacillales</taxon>
        <taxon>Bacillaceae</taxon>
        <taxon>Oceanobacillus</taxon>
    </lineage>
</organism>
<comment type="similarity">
    <text evidence="2">Belongs to the FliN/MopA/SpaO family.</text>
</comment>
<dbReference type="InterPro" id="IPR051469">
    <property type="entry name" value="FliN/MopA/SpaO"/>
</dbReference>
<dbReference type="SUPFAM" id="SSF103039">
    <property type="entry name" value="CheC-like"/>
    <property type="match status" value="1"/>
</dbReference>
<dbReference type="AlphaFoldDB" id="A0A498D7A6"/>
<evidence type="ECO:0000256" key="2">
    <source>
        <dbReference type="ARBA" id="ARBA00009226"/>
    </source>
</evidence>
<dbReference type="PANTHER" id="PTHR43484:SF1">
    <property type="entry name" value="FLAGELLAR MOTOR SWITCH PROTEIN FLIN"/>
    <property type="match status" value="1"/>
</dbReference>
<dbReference type="RefSeq" id="WP_121522912.1">
    <property type="nucleotide sequence ID" value="NZ_RCHR01000003.1"/>
</dbReference>
<feature type="domain" description="CheC-like protein" evidence="9">
    <location>
        <begin position="146"/>
        <end position="182"/>
    </location>
</feature>
<gene>
    <name evidence="10" type="primary">fliY</name>
    <name evidence="10" type="ORF">D8M04_10755</name>
</gene>
<dbReference type="InterPro" id="IPR036429">
    <property type="entry name" value="SpoA-like_sf"/>
</dbReference>
<keyword evidence="10" id="KW-0966">Cell projection</keyword>
<feature type="domain" description="Flagellar motor switch protein FliN-like C-terminal" evidence="8">
    <location>
        <begin position="316"/>
        <end position="386"/>
    </location>
</feature>
<reference evidence="10 11" key="1">
    <citation type="submission" date="2018-10" db="EMBL/GenBank/DDBJ databases">
        <title>Oceanobacillus sp. YLB-02 draft genome.</title>
        <authorList>
            <person name="Yu L."/>
        </authorList>
    </citation>
    <scope>NUCLEOTIDE SEQUENCE [LARGE SCALE GENOMIC DNA]</scope>
    <source>
        <strain evidence="10 11">YLB-02</strain>
    </source>
</reference>
<keyword evidence="5" id="KW-0283">Flagellar rotation</keyword>
<dbReference type="NCBIfam" id="NF005995">
    <property type="entry name" value="PRK08119.1"/>
    <property type="match status" value="1"/>
</dbReference>
<dbReference type="Pfam" id="PF04509">
    <property type="entry name" value="CheC"/>
    <property type="match status" value="2"/>
</dbReference>
<dbReference type="EMBL" id="RCHR01000003">
    <property type="protein sequence ID" value="RLL45326.1"/>
    <property type="molecule type" value="Genomic_DNA"/>
</dbReference>
<comment type="subcellular location">
    <subcellularLocation>
        <location evidence="1">Cell membrane</location>
        <topology evidence="1">Peripheral membrane protein</topology>
        <orientation evidence="1">Cytoplasmic side</orientation>
    </subcellularLocation>
</comment>
<dbReference type="NCBIfam" id="TIGR02480">
    <property type="entry name" value="fliN"/>
    <property type="match status" value="1"/>
</dbReference>
<evidence type="ECO:0000256" key="3">
    <source>
        <dbReference type="ARBA" id="ARBA00022475"/>
    </source>
</evidence>
<sequence>MTNEDGMLSQAEIDALLDIGSGEDDDDHSTDVKHEESEITSNLAQLSSIEIDTLGEVGNISFGSSATTLSTLLNNKVEITTPVVTVIEKKDLKDALNFQPVSVQVDYIDGFIGQNVFVIKANDAAIIADIMLGGDGSTPDEELNDLHLSAVQEAMNQMMGTAATSMSTIFQKKVDISPPSIIEEDSDIESIFEDDFYVKIFFKLTVGDLIDSNMMQLMPITFAKQLVGQLLNGSSEADRVEEEIAPMVTFGEIEKEEEQPLSIKNQSIEVNHQETKQPHPQYIGNNVNGQAQVQEASFSNFEKVELNSQEKRNLDMLLDIPLNITVELGRTKKPIRDILDFTSGSIIELDKLAGEPVDILVNNKLIAEGEVVVIEENFGVRVTDIISKTDRIMKLK</sequence>
<evidence type="ECO:0000256" key="4">
    <source>
        <dbReference type="ARBA" id="ARBA00022500"/>
    </source>
</evidence>
<keyword evidence="11" id="KW-1185">Reference proteome</keyword>
<evidence type="ECO:0000313" key="10">
    <source>
        <dbReference type="EMBL" id="RLL45326.1"/>
    </source>
</evidence>
<feature type="region of interest" description="Disordered" evidence="7">
    <location>
        <begin position="19"/>
        <end position="39"/>
    </location>
</feature>
<dbReference type="GO" id="GO:0009425">
    <property type="term" value="C:bacterial-type flagellum basal body"/>
    <property type="evidence" value="ECO:0007669"/>
    <property type="project" value="InterPro"/>
</dbReference>
<dbReference type="InterPro" id="IPR007597">
    <property type="entry name" value="CheC"/>
</dbReference>
<dbReference type="PANTHER" id="PTHR43484">
    <property type="match status" value="1"/>
</dbReference>
<name>A0A498D7A6_9BACI</name>
<feature type="domain" description="CheC-like protein" evidence="9">
    <location>
        <begin position="50"/>
        <end position="85"/>
    </location>
</feature>
<dbReference type="OrthoDB" id="9773459at2"/>